<evidence type="ECO:0000313" key="2">
    <source>
        <dbReference type="EMBL" id="MFE3870972.1"/>
    </source>
</evidence>
<feature type="transmembrane region" description="Helical" evidence="1">
    <location>
        <begin position="111"/>
        <end position="133"/>
    </location>
</feature>
<organism evidence="2 3">
    <name type="scientific">Flavobacterium zhoui</name>
    <dbReference type="NCBI Taxonomy" id="3230414"/>
    <lineage>
        <taxon>Bacteria</taxon>
        <taxon>Pseudomonadati</taxon>
        <taxon>Bacteroidota</taxon>
        <taxon>Flavobacteriia</taxon>
        <taxon>Flavobacteriales</taxon>
        <taxon>Flavobacteriaceae</taxon>
        <taxon>Flavobacterium</taxon>
    </lineage>
</organism>
<keyword evidence="1" id="KW-1133">Transmembrane helix</keyword>
<dbReference type="RefSeq" id="WP_379851235.1">
    <property type="nucleotide sequence ID" value="NZ_JBHZPY010000004.1"/>
</dbReference>
<evidence type="ECO:0000256" key="1">
    <source>
        <dbReference type="SAM" id="Phobius"/>
    </source>
</evidence>
<keyword evidence="1" id="KW-0812">Transmembrane</keyword>
<evidence type="ECO:0000313" key="3">
    <source>
        <dbReference type="Proteomes" id="UP001600107"/>
    </source>
</evidence>
<comment type="caution">
    <text evidence="2">The sequence shown here is derived from an EMBL/GenBank/DDBJ whole genome shotgun (WGS) entry which is preliminary data.</text>
</comment>
<feature type="transmembrane region" description="Helical" evidence="1">
    <location>
        <begin position="20"/>
        <end position="46"/>
    </location>
</feature>
<gene>
    <name evidence="2" type="ORF">ACFX5F_07020</name>
</gene>
<name>A0ABW6I4T8_9FLAO</name>
<accession>A0ABW6I4T8</accession>
<dbReference type="InterPro" id="IPR018723">
    <property type="entry name" value="DUF2254_membrane"/>
</dbReference>
<keyword evidence="3" id="KW-1185">Reference proteome</keyword>
<proteinExistence type="predicted"/>
<feature type="transmembrane region" description="Helical" evidence="1">
    <location>
        <begin position="66"/>
        <end position="90"/>
    </location>
</feature>
<dbReference type="Proteomes" id="UP001600107">
    <property type="component" value="Unassembled WGS sequence"/>
</dbReference>
<feature type="transmembrane region" description="Helical" evidence="1">
    <location>
        <begin position="139"/>
        <end position="165"/>
    </location>
</feature>
<dbReference type="Pfam" id="PF10011">
    <property type="entry name" value="DUF2254"/>
    <property type="match status" value="1"/>
</dbReference>
<protein>
    <submittedName>
        <fullName evidence="2">DUF2254 family protein</fullName>
    </submittedName>
</protein>
<sequence>MLQKRRQQAKNILNHQIKDIGTFMSGIYALIIGSVLLTVDYNIYFGLNLNINEVEIYSRLISVTNVLISILIGISLTTFSVIFVVMQLASSQFSPRILRHFLSNDIKMQKFIGLFVGTISLCVLPQLASVFFYKTPFLLTLSVGSLLAFYCLTWSYPTMITYLSVNMNVSSITNRIKTEMIGEINVLYQENWSIGKKLLYKRSKINPDKFQIKIVSPFETGYLDSVNYKKLERLSAYILNSDVGLQFENAYQKPIVGEFIMKDTTTLLVLVFSEEIKPSQVISLKKEVGVIVRDAFRVELFRSHTQDVNFGVRKLVDIAIKAISPAVNDPTTCLNCIDQIGEIAKELAIREFPSTDSRTLGSKKIQVNEFNFEEFIDFCYDQIFQWGKEDPTVVKRIIRSIRIILPLVENPFNLKILIQQVEEMDLLEIYNLSNYKNGKLKISKEKLVTVEIELSKFRQKAKLQIKVLELKGVLDHYEANHYSDNLEITNAEIAAIKYLTAYKIFDESVYENGNELT</sequence>
<reference evidence="2 3" key="1">
    <citation type="submission" date="2024-06" db="EMBL/GenBank/DDBJ databases">
        <title>Flavobacterium spp. isolated from glacier.</title>
        <authorList>
            <person name="Han D."/>
        </authorList>
    </citation>
    <scope>NUCLEOTIDE SEQUENCE [LARGE SCALE GENOMIC DNA]</scope>
    <source>
        <strain evidence="2 3">ZS1P70</strain>
    </source>
</reference>
<keyword evidence="1" id="KW-0472">Membrane</keyword>
<dbReference type="EMBL" id="JBHZPY010000004">
    <property type="protein sequence ID" value="MFE3870972.1"/>
    <property type="molecule type" value="Genomic_DNA"/>
</dbReference>